<dbReference type="Gene3D" id="1.25.40.20">
    <property type="entry name" value="Ankyrin repeat-containing domain"/>
    <property type="match status" value="1"/>
</dbReference>
<dbReference type="Gene3D" id="2.60.120.330">
    <property type="entry name" value="B-lactam Antibiotic, Isopenicillin N Synthase, Chain"/>
    <property type="match status" value="1"/>
</dbReference>
<dbReference type="Pfam" id="PF01170">
    <property type="entry name" value="UPF0020"/>
    <property type="match status" value="1"/>
</dbReference>
<dbReference type="PANTHER" id="PTHR46332">
    <property type="entry name" value="ASPARTATE BETA-HYDROXYLASE DOMAIN-CONTAINING PROTEIN 2"/>
    <property type="match status" value="1"/>
</dbReference>
<dbReference type="InterPro" id="IPR013216">
    <property type="entry name" value="Methyltransf_11"/>
</dbReference>
<dbReference type="InterPro" id="IPR029063">
    <property type="entry name" value="SAM-dependent_MTases_sf"/>
</dbReference>
<protein>
    <submittedName>
        <fullName evidence="6">Aspartyl/asparaginyl beta-hydroxylase (Aspartate beta-hydroxylase) (ASP beta-hydroxylase) (Peptide-aspartate beta-dioxygenase)</fullName>
    </submittedName>
</protein>
<name>A0ABP0K8B7_9DINO</name>
<reference evidence="6 7" key="1">
    <citation type="submission" date="2024-02" db="EMBL/GenBank/DDBJ databases">
        <authorList>
            <person name="Chen Y."/>
            <person name="Shah S."/>
            <person name="Dougan E. K."/>
            <person name="Thang M."/>
            <person name="Chan C."/>
        </authorList>
    </citation>
    <scope>NUCLEOTIDE SEQUENCE [LARGE SCALE GENOMIC DNA]</scope>
</reference>
<accession>A0ABP0K8B7</accession>
<comment type="caution">
    <text evidence="6">The sequence shown here is derived from an EMBL/GenBank/DDBJ whole genome shotgun (WGS) entry which is preliminary data.</text>
</comment>
<dbReference type="InterPro" id="IPR001623">
    <property type="entry name" value="DnaJ_domain"/>
</dbReference>
<dbReference type="Gene3D" id="1.10.287.110">
    <property type="entry name" value="DnaJ domain"/>
    <property type="match status" value="1"/>
</dbReference>
<evidence type="ECO:0000256" key="3">
    <source>
        <dbReference type="ARBA" id="ARBA00023002"/>
    </source>
</evidence>
<dbReference type="SUPFAM" id="SSF48403">
    <property type="entry name" value="Ankyrin repeat"/>
    <property type="match status" value="1"/>
</dbReference>
<feature type="region of interest" description="Disordered" evidence="4">
    <location>
        <begin position="1415"/>
        <end position="1439"/>
    </location>
</feature>
<keyword evidence="7" id="KW-1185">Reference proteome</keyword>
<dbReference type="Pfam" id="PF08241">
    <property type="entry name" value="Methyltransf_11"/>
    <property type="match status" value="1"/>
</dbReference>
<evidence type="ECO:0000259" key="5">
    <source>
        <dbReference type="PROSITE" id="PS50076"/>
    </source>
</evidence>
<sequence length="1678" mass="186552">MVACVVCRLVTLDDSGPRQEGSRPKSPPLPDDLPPGWAAALDDRPEVNRYYFYRTAKPEIRTWFKPFPDAEEEEEIVEEHIQQIESRLLDMEGVNFQKGVSFRRGDLDFKFAIQLLRSEPRELGKKKLTEELLQDVLKSNDGLIEESEITVHLTKRVPSSEVMEALSSRTWRPIDQAPKVTFAESTLASATMLFHTQDPKRQICIVSSGMGEMPPELTFNQETELYCQVPALLKSLQMTSPSPVCPFGPAACASSNDPEEMSTVLYTPECTICRGGVSQDFDLLSTTCTVPVLSIAIPSSAQWSAEEIEKCVTDSLVSAFATPVLYDPRCTTLIVGAWGCDRPDGPGAELVATCLAELLSGRKTVENIRIGWLYSEVHFCFPQHDASLGSVKEAENDAPIDVFRRIFDKQHGASRLLAVFAVLLGKDLQKVRDAKDPNASFASYVAHAARQNLRQSLPAYMVLCAEKEDDPGANPPGRTISFTADCRVGQGGAERLALGDRADWVRLKQGLRQGIQDAAGWVLQPRAANAEVSVWAFFAPDHVALGVEVKEVETHQAPAILWSRLPRPGMQTQIAGAMAALAAECVATMDGPSIVVDPTCGMGTLLLAAARVWPQVSGRPLRLVGREMNPSQLQKCYSNFSSCHLDMSDVQLKDGRDPKSFTELPDASVDALLCDLPSGAAHKASSDLESYSSFLRLAERIVRPGGPESEGWYFGDGDVLDSDQFNAPLHWAVEELLRRGAPLRQPNAEGLQAVHLAVQSLESSDFLDALIPDESKGVIYCVSALAALWSPIPQATPIWLPQDLFERYLQGAGVNSRDAYELTCGHSVMAGKQQTVQLLLRRGWGRSADALSVDTKGRLPLHWAALHGRGALLASVHSEGSLGGLVALRSKATGFPDVATRLQLVALEALHALREGTAERKRQICANMLPNPRAQAVRTAVADAPASADLAPPVDLRQSPWEALHEAFQAEARRCWGPGFDGKVPGYIAECLSPEHPAKAEEPPFRRRWLKRREEDRREAADPYETLGVSRNSTLQEIRRAYIRLAKETHPDTGGDGEVFQDVLLAYRILSDEERRKAFDDTGEDDAAAEVENERKVRLPGLEILRPAVENHRELYWERDMERLAGQLGTVQCDDPETGMTEVVIWVSDEEGYAAWLPTEVLTYVNPDGEEQPYEFYQRALVRLNKGALFKPESFEKQSARTIQYTLGWAGVDNGPMMKPDPLRDAAFAQVFFKKGRDADDSGVLLDLGCQHGESSRLFANSRKFDLIFGMDLNSSALYQARLECEDEQIGPEQGLFLLRGDAQELPFRDQQIDYVWWSFGWEEVERPEEVLKGARLGHSASGWKCQTCRRRHQDVAVVRRTNRVKTRLDLLVLNILDLKASKGCAEAKRGRPRKATSKPVLKLMQEQLEHGSSAFGGTMERRASSSRGEQLRPPTASQRSMWQWRWPVRMIRQDWPACRSWAAKCVARGVFWEHPFQRPGHFIRGLSALPWHSAQRFELCRRLESSYEHIKTELLGLLNWTSVGQRAEHDGALIAAGDWQEVVLLGDAEDALPNRQRCPATSRALNARPEVTECVRAGVGEALFSCLKPHTKLWTHCGPTNVRLTCHLGLIIPPQCSITAGDAPPRHWTEGKCLVFDDSFEHSVENNSEESRFILLVNFFHPDLPPDRWRDFGDQGA</sequence>
<evidence type="ECO:0000256" key="1">
    <source>
        <dbReference type="ARBA" id="ARBA00007730"/>
    </source>
</evidence>
<dbReference type="InterPro" id="IPR000241">
    <property type="entry name" value="RlmKL-like_Mtase"/>
</dbReference>
<dbReference type="Gene3D" id="3.40.220.10">
    <property type="entry name" value="Leucine Aminopeptidase, subunit E, domain 1"/>
    <property type="match status" value="1"/>
</dbReference>
<keyword evidence="2" id="KW-0223">Dioxygenase</keyword>
<keyword evidence="3" id="KW-0560">Oxidoreductase</keyword>
<dbReference type="SUPFAM" id="SSF53335">
    <property type="entry name" value="S-adenosyl-L-methionine-dependent methyltransferases"/>
    <property type="match status" value="2"/>
</dbReference>
<dbReference type="EMBL" id="CAXAMM010010113">
    <property type="protein sequence ID" value="CAK9022357.1"/>
    <property type="molecule type" value="Genomic_DNA"/>
</dbReference>
<dbReference type="SMART" id="SM00271">
    <property type="entry name" value="DnaJ"/>
    <property type="match status" value="1"/>
</dbReference>
<feature type="domain" description="J" evidence="5">
    <location>
        <begin position="1022"/>
        <end position="1083"/>
    </location>
</feature>
<dbReference type="PRINTS" id="PR00625">
    <property type="entry name" value="JDOMAIN"/>
</dbReference>
<dbReference type="InterPro" id="IPR007803">
    <property type="entry name" value="Asp/Arg/Pro-Hydrxlase"/>
</dbReference>
<gene>
    <name evidence="6" type="ORF">SCF082_LOCUS15753</name>
</gene>
<dbReference type="SUPFAM" id="SSF51197">
    <property type="entry name" value="Clavaminate synthase-like"/>
    <property type="match status" value="1"/>
</dbReference>
<organism evidence="6 7">
    <name type="scientific">Durusdinium trenchii</name>
    <dbReference type="NCBI Taxonomy" id="1381693"/>
    <lineage>
        <taxon>Eukaryota</taxon>
        <taxon>Sar</taxon>
        <taxon>Alveolata</taxon>
        <taxon>Dinophyceae</taxon>
        <taxon>Suessiales</taxon>
        <taxon>Symbiodiniaceae</taxon>
        <taxon>Durusdinium</taxon>
    </lineage>
</organism>
<dbReference type="Gene3D" id="3.40.50.150">
    <property type="entry name" value="Vaccinia Virus protein VP39"/>
    <property type="match status" value="2"/>
</dbReference>
<evidence type="ECO:0000256" key="2">
    <source>
        <dbReference type="ARBA" id="ARBA00022964"/>
    </source>
</evidence>
<dbReference type="SUPFAM" id="SSF46565">
    <property type="entry name" value="Chaperone J-domain"/>
    <property type="match status" value="1"/>
</dbReference>
<dbReference type="Pfam" id="PF05118">
    <property type="entry name" value="Asp_Arg_Hydrox"/>
    <property type="match status" value="1"/>
</dbReference>
<evidence type="ECO:0000313" key="6">
    <source>
        <dbReference type="EMBL" id="CAK9022357.1"/>
    </source>
</evidence>
<dbReference type="InterPro" id="IPR036770">
    <property type="entry name" value="Ankyrin_rpt-contain_sf"/>
</dbReference>
<dbReference type="CDD" id="cd06257">
    <property type="entry name" value="DnaJ"/>
    <property type="match status" value="1"/>
</dbReference>
<dbReference type="InterPro" id="IPR043472">
    <property type="entry name" value="Macro_dom-like"/>
</dbReference>
<dbReference type="InterPro" id="IPR051821">
    <property type="entry name" value="Asp/Asn_beta-hydroxylase"/>
</dbReference>
<dbReference type="CDD" id="cd02440">
    <property type="entry name" value="AdoMet_MTases"/>
    <property type="match status" value="2"/>
</dbReference>
<feature type="region of interest" description="Disordered" evidence="4">
    <location>
        <begin position="15"/>
        <end position="38"/>
    </location>
</feature>
<comment type="similarity">
    <text evidence="1">Belongs to the aspartyl/asparaginyl beta-hydroxylase family.</text>
</comment>
<dbReference type="PROSITE" id="PS50076">
    <property type="entry name" value="DNAJ_2"/>
    <property type="match status" value="1"/>
</dbReference>
<dbReference type="Proteomes" id="UP001642464">
    <property type="component" value="Unassembled WGS sequence"/>
</dbReference>
<dbReference type="PANTHER" id="PTHR46332:SF5">
    <property type="entry name" value="ASPARTATE BETA-HYDROXYLASE DOMAIN CONTAINING 2"/>
    <property type="match status" value="1"/>
</dbReference>
<evidence type="ECO:0000313" key="7">
    <source>
        <dbReference type="Proteomes" id="UP001642464"/>
    </source>
</evidence>
<proteinExistence type="inferred from homology"/>
<evidence type="ECO:0000256" key="4">
    <source>
        <dbReference type="SAM" id="MobiDB-lite"/>
    </source>
</evidence>
<dbReference type="Pfam" id="PF00226">
    <property type="entry name" value="DnaJ"/>
    <property type="match status" value="1"/>
</dbReference>
<dbReference type="InterPro" id="IPR036869">
    <property type="entry name" value="J_dom_sf"/>
</dbReference>
<dbReference type="InterPro" id="IPR027443">
    <property type="entry name" value="IPNS-like_sf"/>
</dbReference>